<name>A0ACB9ATS4_9ASTR</name>
<reference evidence="2" key="1">
    <citation type="journal article" date="2022" name="Mol. Ecol. Resour.">
        <title>The genomes of chicory, endive, great burdock and yacon provide insights into Asteraceae palaeo-polyploidization history and plant inulin production.</title>
        <authorList>
            <person name="Fan W."/>
            <person name="Wang S."/>
            <person name="Wang H."/>
            <person name="Wang A."/>
            <person name="Jiang F."/>
            <person name="Liu H."/>
            <person name="Zhao H."/>
            <person name="Xu D."/>
            <person name="Zhang Y."/>
        </authorList>
    </citation>
    <scope>NUCLEOTIDE SEQUENCE [LARGE SCALE GENOMIC DNA]</scope>
    <source>
        <strain evidence="2">cv. Yunnan</strain>
    </source>
</reference>
<organism evidence="1 2">
    <name type="scientific">Smallanthus sonchifolius</name>
    <dbReference type="NCBI Taxonomy" id="185202"/>
    <lineage>
        <taxon>Eukaryota</taxon>
        <taxon>Viridiplantae</taxon>
        <taxon>Streptophyta</taxon>
        <taxon>Embryophyta</taxon>
        <taxon>Tracheophyta</taxon>
        <taxon>Spermatophyta</taxon>
        <taxon>Magnoliopsida</taxon>
        <taxon>eudicotyledons</taxon>
        <taxon>Gunneridae</taxon>
        <taxon>Pentapetalae</taxon>
        <taxon>asterids</taxon>
        <taxon>campanulids</taxon>
        <taxon>Asterales</taxon>
        <taxon>Asteraceae</taxon>
        <taxon>Asteroideae</taxon>
        <taxon>Heliantheae alliance</taxon>
        <taxon>Millerieae</taxon>
        <taxon>Smallanthus</taxon>
    </lineage>
</organism>
<protein>
    <submittedName>
        <fullName evidence="1">Uncharacterized protein</fullName>
    </submittedName>
</protein>
<reference evidence="1 2" key="2">
    <citation type="journal article" date="2022" name="Mol. Ecol. Resour.">
        <title>The genomes of chicory, endive, great burdock and yacon provide insights into Asteraceae paleo-polyploidization history and plant inulin production.</title>
        <authorList>
            <person name="Fan W."/>
            <person name="Wang S."/>
            <person name="Wang H."/>
            <person name="Wang A."/>
            <person name="Jiang F."/>
            <person name="Liu H."/>
            <person name="Zhao H."/>
            <person name="Xu D."/>
            <person name="Zhang Y."/>
        </authorList>
    </citation>
    <scope>NUCLEOTIDE SEQUENCE [LARGE SCALE GENOMIC DNA]</scope>
    <source>
        <strain evidence="2">cv. Yunnan</strain>
        <tissue evidence="1">Leaves</tissue>
    </source>
</reference>
<keyword evidence="2" id="KW-1185">Reference proteome</keyword>
<comment type="caution">
    <text evidence="1">The sequence shown here is derived from an EMBL/GenBank/DDBJ whole genome shotgun (WGS) entry which is preliminary data.</text>
</comment>
<dbReference type="EMBL" id="CM042041">
    <property type="protein sequence ID" value="KAI3713654.1"/>
    <property type="molecule type" value="Genomic_DNA"/>
</dbReference>
<sequence>MRDDIHGMLSLYEATHMRVEGEDVLDEALEFTTYHLGNITKNRMCSNDASLETQIHQSLQQPLRRRLPRLEALRYIPNYQQQDSHNNDLLTLAKLDFNLLQELHRKVLSQISKWSISCLDMLPEYMKLIYEQLLDVHKEAEDLLEKKGNTYRSYYTKEMVKEYTRNLLIEVKWTNERPICDDPFVLKKAPALPFVRCFKEKKKKRFFI</sequence>
<accession>A0ACB9ATS4</accession>
<dbReference type="Proteomes" id="UP001056120">
    <property type="component" value="Linkage Group LG24"/>
</dbReference>
<gene>
    <name evidence="1" type="ORF">L1987_72237</name>
</gene>
<evidence type="ECO:0000313" key="1">
    <source>
        <dbReference type="EMBL" id="KAI3713654.1"/>
    </source>
</evidence>
<evidence type="ECO:0000313" key="2">
    <source>
        <dbReference type="Proteomes" id="UP001056120"/>
    </source>
</evidence>
<proteinExistence type="predicted"/>